<organism evidence="1 2">
    <name type="scientific">Trichoderma asperellum</name>
    <name type="common">Filamentous fungus</name>
    <dbReference type="NCBI Taxonomy" id="101201"/>
    <lineage>
        <taxon>Eukaryota</taxon>
        <taxon>Fungi</taxon>
        <taxon>Dikarya</taxon>
        <taxon>Ascomycota</taxon>
        <taxon>Pezizomycotina</taxon>
        <taxon>Sordariomycetes</taxon>
        <taxon>Hypocreomycetidae</taxon>
        <taxon>Hypocreales</taxon>
        <taxon>Hypocreaceae</taxon>
        <taxon>Trichoderma</taxon>
    </lineage>
</organism>
<sequence>MRPARVSDEVALRYLHRWSRPELARSGGTGYSMQTIGQVCRWTGHQGTSCDPSSVSLRCWSLYLSTCNGGAGWAILQARLFAQPLASSRHFEADALYGAALHSCSNILFQCFR</sequence>
<dbReference type="EMBL" id="BLZH01000003">
    <property type="protein sequence ID" value="GFP53910.1"/>
    <property type="molecule type" value="Genomic_DNA"/>
</dbReference>
<accession>A0A6V8QN72</accession>
<gene>
    <name evidence="1" type="ORF">TASIC1_0003028800</name>
</gene>
<dbReference type="AlphaFoldDB" id="A0A6V8QN72"/>
<comment type="caution">
    <text evidence="1">The sequence shown here is derived from an EMBL/GenBank/DDBJ whole genome shotgun (WGS) entry which is preliminary data.</text>
</comment>
<proteinExistence type="predicted"/>
<protein>
    <submittedName>
        <fullName evidence="1">Uncharacterized protein</fullName>
    </submittedName>
</protein>
<reference evidence="1 2" key="1">
    <citation type="submission" date="2020-07" db="EMBL/GenBank/DDBJ databases">
        <title>Trichoderma asperellum IC-1 whole genome shotgun sequence.</title>
        <authorList>
            <person name="Kanamasa S."/>
            <person name="Takahashi H."/>
        </authorList>
    </citation>
    <scope>NUCLEOTIDE SEQUENCE [LARGE SCALE GENOMIC DNA]</scope>
    <source>
        <strain evidence="1 2">IC-1</strain>
    </source>
</reference>
<evidence type="ECO:0000313" key="2">
    <source>
        <dbReference type="Proteomes" id="UP000517252"/>
    </source>
</evidence>
<evidence type="ECO:0000313" key="1">
    <source>
        <dbReference type="EMBL" id="GFP53910.1"/>
    </source>
</evidence>
<name>A0A6V8QN72_TRIAP</name>
<dbReference type="Proteomes" id="UP000517252">
    <property type="component" value="Unassembled WGS sequence"/>
</dbReference>